<dbReference type="Proteomes" id="UP000253918">
    <property type="component" value="Unassembled WGS sequence"/>
</dbReference>
<organism evidence="2 3">
    <name type="scientific">Sphingomonas aracearum</name>
    <dbReference type="NCBI Taxonomy" id="2283317"/>
    <lineage>
        <taxon>Bacteria</taxon>
        <taxon>Pseudomonadati</taxon>
        <taxon>Pseudomonadota</taxon>
        <taxon>Alphaproteobacteria</taxon>
        <taxon>Sphingomonadales</taxon>
        <taxon>Sphingomonadaceae</taxon>
        <taxon>Sphingomonas</taxon>
    </lineage>
</organism>
<protein>
    <submittedName>
        <fullName evidence="2">Uncharacterized protein</fullName>
    </submittedName>
</protein>
<evidence type="ECO:0000313" key="3">
    <source>
        <dbReference type="Proteomes" id="UP000253918"/>
    </source>
</evidence>
<keyword evidence="3" id="KW-1185">Reference proteome</keyword>
<keyword evidence="1" id="KW-0472">Membrane</keyword>
<sequence length="195" mass="21251">MPDNVSLAAQAVARGLNAAIPATSNYIGEAMRSAALAPPSLADNPGLLAWNLFVMTAAVCLGMMMAGKQVRRIWRAREIDHPTHPVSIYRFIVLLAGCGFALRGGAEAMSLWSWSSGDTATVVRIAELKRWLDPIAVACGFAWMTLHTLAEPMLEHQLRKAPLPVDMWSRWPQLRRPVLILVVSLLMATAAVGLR</sequence>
<feature type="transmembrane region" description="Helical" evidence="1">
    <location>
        <begin position="177"/>
        <end position="194"/>
    </location>
</feature>
<dbReference type="EMBL" id="QQNB01000002">
    <property type="protein sequence ID" value="RDE05438.1"/>
    <property type="molecule type" value="Genomic_DNA"/>
</dbReference>
<evidence type="ECO:0000313" key="2">
    <source>
        <dbReference type="EMBL" id="RDE05438.1"/>
    </source>
</evidence>
<dbReference type="OrthoDB" id="7470108at2"/>
<dbReference type="AlphaFoldDB" id="A0A369VSS5"/>
<proteinExistence type="predicted"/>
<name>A0A369VSS5_9SPHN</name>
<reference evidence="2 3" key="1">
    <citation type="submission" date="2018-07" db="EMBL/GenBank/DDBJ databases">
        <title>a novel species of Sphingomonas isolated from the rhizosphere soil of Araceae plant.</title>
        <authorList>
            <person name="Zhiyong W."/>
            <person name="Qinglan Z."/>
            <person name="Zhiwei F."/>
            <person name="Ding X."/>
            <person name="Gejiao W."/>
            <person name="Shixue Z."/>
        </authorList>
    </citation>
    <scope>NUCLEOTIDE SEQUENCE [LARGE SCALE GENOMIC DNA]</scope>
    <source>
        <strain evidence="2 3">WZY 27</strain>
    </source>
</reference>
<gene>
    <name evidence="2" type="ORF">DVW87_09310</name>
</gene>
<evidence type="ECO:0000256" key="1">
    <source>
        <dbReference type="SAM" id="Phobius"/>
    </source>
</evidence>
<keyword evidence="1" id="KW-1133">Transmembrane helix</keyword>
<feature type="transmembrane region" description="Helical" evidence="1">
    <location>
        <begin position="88"/>
        <end position="106"/>
    </location>
</feature>
<accession>A0A369VSS5</accession>
<feature type="transmembrane region" description="Helical" evidence="1">
    <location>
        <begin position="48"/>
        <end position="67"/>
    </location>
</feature>
<comment type="caution">
    <text evidence="2">The sequence shown here is derived from an EMBL/GenBank/DDBJ whole genome shotgun (WGS) entry which is preliminary data.</text>
</comment>
<keyword evidence="1" id="KW-0812">Transmembrane</keyword>